<evidence type="ECO:0000313" key="2">
    <source>
        <dbReference type="Proteomes" id="UP000708208"/>
    </source>
</evidence>
<proteinExistence type="predicted"/>
<sequence>EEIISELEMFGAFSGDGGALGVIVSGPTAVTGFAFVEIESFRRGKNGRASGLEPESMVMILGRER</sequence>
<comment type="caution">
    <text evidence="1">The sequence shown here is derived from an EMBL/GenBank/DDBJ whole genome shotgun (WGS) entry which is preliminary data.</text>
</comment>
<organism evidence="1 2">
    <name type="scientific">Allacma fusca</name>
    <dbReference type="NCBI Taxonomy" id="39272"/>
    <lineage>
        <taxon>Eukaryota</taxon>
        <taxon>Metazoa</taxon>
        <taxon>Ecdysozoa</taxon>
        <taxon>Arthropoda</taxon>
        <taxon>Hexapoda</taxon>
        <taxon>Collembola</taxon>
        <taxon>Symphypleona</taxon>
        <taxon>Sminthuridae</taxon>
        <taxon>Allacma</taxon>
    </lineage>
</organism>
<dbReference type="AlphaFoldDB" id="A0A8J2JS51"/>
<evidence type="ECO:0000313" key="1">
    <source>
        <dbReference type="EMBL" id="CAG7725489.1"/>
    </source>
</evidence>
<feature type="non-terminal residue" evidence="1">
    <location>
        <position position="1"/>
    </location>
</feature>
<accession>A0A8J2JS51</accession>
<reference evidence="1" key="1">
    <citation type="submission" date="2021-06" db="EMBL/GenBank/DDBJ databases">
        <authorList>
            <person name="Hodson N. C."/>
            <person name="Mongue J. A."/>
            <person name="Jaron S. K."/>
        </authorList>
    </citation>
    <scope>NUCLEOTIDE SEQUENCE</scope>
</reference>
<dbReference type="EMBL" id="CAJVCH010122717">
    <property type="protein sequence ID" value="CAG7725489.1"/>
    <property type="molecule type" value="Genomic_DNA"/>
</dbReference>
<protein>
    <submittedName>
        <fullName evidence="1">Uncharacterized protein</fullName>
    </submittedName>
</protein>
<name>A0A8J2JS51_9HEXA</name>
<gene>
    <name evidence="1" type="ORF">AFUS01_LOCUS14444</name>
</gene>
<dbReference type="Proteomes" id="UP000708208">
    <property type="component" value="Unassembled WGS sequence"/>
</dbReference>
<keyword evidence="2" id="KW-1185">Reference proteome</keyword>